<comment type="caution">
    <text evidence="1">The sequence shown here is derived from an EMBL/GenBank/DDBJ whole genome shotgun (WGS) entry which is preliminary data.</text>
</comment>
<dbReference type="OrthoDB" id="9773332at2"/>
<proteinExistence type="predicted"/>
<organism evidence="1 2">
    <name type="scientific">Deinococcus yavapaiensis KR-236</name>
    <dbReference type="NCBI Taxonomy" id="694435"/>
    <lineage>
        <taxon>Bacteria</taxon>
        <taxon>Thermotogati</taxon>
        <taxon>Deinococcota</taxon>
        <taxon>Deinococci</taxon>
        <taxon>Deinococcales</taxon>
        <taxon>Deinococcaceae</taxon>
        <taxon>Deinococcus</taxon>
    </lineage>
</organism>
<dbReference type="AlphaFoldDB" id="A0A318S4P1"/>
<evidence type="ECO:0000313" key="1">
    <source>
        <dbReference type="EMBL" id="PYE52038.1"/>
    </source>
</evidence>
<dbReference type="Pfam" id="PF09674">
    <property type="entry name" value="DUF2400"/>
    <property type="match status" value="1"/>
</dbReference>
<evidence type="ECO:0000313" key="2">
    <source>
        <dbReference type="Proteomes" id="UP000248326"/>
    </source>
</evidence>
<reference evidence="1 2" key="1">
    <citation type="submission" date="2018-06" db="EMBL/GenBank/DDBJ databases">
        <title>Genomic Encyclopedia of Type Strains, Phase IV (KMG-IV): sequencing the most valuable type-strain genomes for metagenomic binning, comparative biology and taxonomic classification.</title>
        <authorList>
            <person name="Goeker M."/>
        </authorList>
    </citation>
    <scope>NUCLEOTIDE SEQUENCE [LARGE SCALE GENOMIC DNA]</scope>
    <source>
        <strain evidence="1 2">DSM 18048</strain>
    </source>
</reference>
<sequence length="286" mass="33018">MTIAEEGRASFEDVARRVHTWVERHRNTVDLQFADRLPLPPETHEGAGYLLMVAAINQQVRAEVVRDVMRDVHATLGEDVFNLHALPADALTLVWQWWQADAQARRWPLLEGNRADRVLRDVARFLEVTRRQGGLNAWAARHGHVQSCANDIARHVPAFGGAASARKKLWMYLRWMVRPTPDLGVWRHVHPRDLRIPLDVNTMVVFRRLATAHCVRERLRAEGLRFSGQERPNAQDVETATAMARWWYPDDPACVDYPFFLRGRELFAAERAVQEPRHPARRRTEG</sequence>
<dbReference type="Proteomes" id="UP000248326">
    <property type="component" value="Unassembled WGS sequence"/>
</dbReference>
<dbReference type="EMBL" id="QJSX01000013">
    <property type="protein sequence ID" value="PYE52038.1"/>
    <property type="molecule type" value="Genomic_DNA"/>
</dbReference>
<dbReference type="InterPro" id="IPR014127">
    <property type="entry name" value="CHP02757"/>
</dbReference>
<dbReference type="RefSeq" id="WP_110887807.1">
    <property type="nucleotide sequence ID" value="NZ_QJSX01000013.1"/>
</dbReference>
<name>A0A318S4P1_9DEIO</name>
<accession>A0A318S4P1</accession>
<gene>
    <name evidence="1" type="ORF">DES52_11384</name>
</gene>
<protein>
    <submittedName>
        <fullName evidence="1">Uncharacterized protein DUF2400</fullName>
    </submittedName>
</protein>
<keyword evidence="2" id="KW-1185">Reference proteome</keyword>